<evidence type="ECO:0000313" key="2">
    <source>
        <dbReference type="Proteomes" id="UP000295274"/>
    </source>
</evidence>
<dbReference type="OrthoDB" id="9780929at2"/>
<name>A0A4R7DC49_9FLAO</name>
<dbReference type="Proteomes" id="UP000295274">
    <property type="component" value="Unassembled WGS sequence"/>
</dbReference>
<gene>
    <name evidence="1" type="ORF">DFQ03_0470</name>
</gene>
<proteinExistence type="predicted"/>
<dbReference type="GO" id="GO:0016740">
    <property type="term" value="F:transferase activity"/>
    <property type="evidence" value="ECO:0007669"/>
    <property type="project" value="UniProtKB-KW"/>
</dbReference>
<accession>A0A4R7DC49</accession>
<organism evidence="1 2">
    <name type="scientific">Maribacter caenipelagi</name>
    <dbReference type="NCBI Taxonomy" id="1447781"/>
    <lineage>
        <taxon>Bacteria</taxon>
        <taxon>Pseudomonadati</taxon>
        <taxon>Bacteroidota</taxon>
        <taxon>Flavobacteriia</taxon>
        <taxon>Flavobacteriales</taxon>
        <taxon>Flavobacteriaceae</taxon>
        <taxon>Maribacter</taxon>
    </lineage>
</organism>
<reference evidence="1 2" key="1">
    <citation type="submission" date="2019-03" db="EMBL/GenBank/DDBJ databases">
        <title>Genomic Encyclopedia of Type Strains, Phase III (KMG-III): the genomes of soil and plant-associated and newly described type strains.</title>
        <authorList>
            <person name="Whitman W."/>
        </authorList>
    </citation>
    <scope>NUCLEOTIDE SEQUENCE [LARGE SCALE GENOMIC DNA]</scope>
    <source>
        <strain evidence="1 2">CECT 8455</strain>
    </source>
</reference>
<dbReference type="Gene3D" id="3.10.450.620">
    <property type="entry name" value="JHP933, nucleotidyltransferase-like core domain"/>
    <property type="match status" value="1"/>
</dbReference>
<evidence type="ECO:0000313" key="1">
    <source>
        <dbReference type="EMBL" id="TDS18760.1"/>
    </source>
</evidence>
<dbReference type="RefSeq" id="WP_133671395.1">
    <property type="nucleotide sequence ID" value="NZ_SNZW01000011.1"/>
</dbReference>
<dbReference type="Pfam" id="PF08843">
    <property type="entry name" value="AbiEii"/>
    <property type="match status" value="1"/>
</dbReference>
<sequence>MKLHQDKKLFRQAVQFTSDQMQIPAIYVEKDYWVTYALFNIFNDKIGSDTVFKGGTALSKCFGIIQRFSEDIDLVVLRREGESNNKLTNKIKAISKVVSAVLPEIDIPGLTQKMGMNRKTTHSYSKEFQGDYGQVRDAIVVEATWLGYFEPYTTKSLCSFVGQMMIDNQQIEIANENNLLPFDVLVLEPIRTICEKIMSLVRFSYSENPIEALRNKIRHVYDLNQLLLEKELLNFFNTKEFDDMLLKVAQDDVLSFKNNNKWLKNHPSSSLIFDEPKKVWSDLKPTYETDFKNLVYGNFPEEKELLKTLEMIKTRLLSVDWKIKIDDE</sequence>
<keyword evidence="2" id="KW-1185">Reference proteome</keyword>
<keyword evidence="1" id="KW-0808">Transferase</keyword>
<dbReference type="AlphaFoldDB" id="A0A4R7DC49"/>
<comment type="caution">
    <text evidence="1">The sequence shown here is derived from an EMBL/GenBank/DDBJ whole genome shotgun (WGS) entry which is preliminary data.</text>
</comment>
<protein>
    <submittedName>
        <fullName evidence="1">Nucleotidyltransferase AbiEii toxin of type IV toxin-antitoxin system</fullName>
    </submittedName>
</protein>
<dbReference type="InterPro" id="IPR014942">
    <property type="entry name" value="AbiEii"/>
</dbReference>
<dbReference type="EMBL" id="SNZW01000011">
    <property type="protein sequence ID" value="TDS18760.1"/>
    <property type="molecule type" value="Genomic_DNA"/>
</dbReference>